<accession>A0AAV4VMI5</accession>
<dbReference type="Proteomes" id="UP001054945">
    <property type="component" value="Unassembled WGS sequence"/>
</dbReference>
<sequence>MNTHFGKILMKTYYFVGAKVKAGTRFLPAKKSCTSGKGHPKAIFQAKTHNPSISSCGSSSPTKQQALGSLFRKGGRGKRRFNSKLFGLIRSHLMKCLSVMACQNVLASHQPELGKTRRLMNYRLRLGISEILQRETYTKFFCYACSSLAG</sequence>
<organism evidence="1 2">
    <name type="scientific">Caerostris extrusa</name>
    <name type="common">Bark spider</name>
    <name type="synonym">Caerostris bankana</name>
    <dbReference type="NCBI Taxonomy" id="172846"/>
    <lineage>
        <taxon>Eukaryota</taxon>
        <taxon>Metazoa</taxon>
        <taxon>Ecdysozoa</taxon>
        <taxon>Arthropoda</taxon>
        <taxon>Chelicerata</taxon>
        <taxon>Arachnida</taxon>
        <taxon>Araneae</taxon>
        <taxon>Araneomorphae</taxon>
        <taxon>Entelegynae</taxon>
        <taxon>Araneoidea</taxon>
        <taxon>Araneidae</taxon>
        <taxon>Caerostris</taxon>
    </lineage>
</organism>
<evidence type="ECO:0000313" key="1">
    <source>
        <dbReference type="EMBL" id="GIY71056.1"/>
    </source>
</evidence>
<dbReference type="AlphaFoldDB" id="A0AAV4VMI5"/>
<evidence type="ECO:0000313" key="2">
    <source>
        <dbReference type="Proteomes" id="UP001054945"/>
    </source>
</evidence>
<protein>
    <submittedName>
        <fullName evidence="1">Uncharacterized protein</fullName>
    </submittedName>
</protein>
<reference evidence="1 2" key="1">
    <citation type="submission" date="2021-06" db="EMBL/GenBank/DDBJ databases">
        <title>Caerostris extrusa draft genome.</title>
        <authorList>
            <person name="Kono N."/>
            <person name="Arakawa K."/>
        </authorList>
    </citation>
    <scope>NUCLEOTIDE SEQUENCE [LARGE SCALE GENOMIC DNA]</scope>
</reference>
<keyword evidence="2" id="KW-1185">Reference proteome</keyword>
<gene>
    <name evidence="1" type="ORF">CEXT_418661</name>
</gene>
<dbReference type="EMBL" id="BPLR01014750">
    <property type="protein sequence ID" value="GIY71056.1"/>
    <property type="molecule type" value="Genomic_DNA"/>
</dbReference>
<comment type="caution">
    <text evidence="1">The sequence shown here is derived from an EMBL/GenBank/DDBJ whole genome shotgun (WGS) entry which is preliminary data.</text>
</comment>
<proteinExistence type="predicted"/>
<name>A0AAV4VMI5_CAEEX</name>